<gene>
    <name evidence="2" type="ORF">TNCT_195731</name>
</gene>
<sequence length="148" mass="17331">MWDLKDNVGLILNLFVNVETELLADPKHCVIRTTHIRKGFTLPYFNCKAITLNRRNMQAQSIETYLPHLEVHDTVSEQMKELCKLISLKDHEKSHRELIRQYMHKLLRPYFPDCIIEVFGSSVNGLGTTKCDLDLMFSPYPNFKYEVS</sequence>
<organism evidence="2 3">
    <name type="scientific">Trichonephila clavata</name>
    <name type="common">Joro spider</name>
    <name type="synonym">Nephila clavata</name>
    <dbReference type="NCBI Taxonomy" id="2740835"/>
    <lineage>
        <taxon>Eukaryota</taxon>
        <taxon>Metazoa</taxon>
        <taxon>Ecdysozoa</taxon>
        <taxon>Arthropoda</taxon>
        <taxon>Chelicerata</taxon>
        <taxon>Arachnida</taxon>
        <taxon>Araneae</taxon>
        <taxon>Araneomorphae</taxon>
        <taxon>Entelegynae</taxon>
        <taxon>Araneoidea</taxon>
        <taxon>Nephilidae</taxon>
        <taxon>Trichonephila</taxon>
    </lineage>
</organism>
<dbReference type="Pfam" id="PF22600">
    <property type="entry name" value="MTPAP-like_central"/>
    <property type="match status" value="1"/>
</dbReference>
<protein>
    <recommendedName>
        <fullName evidence="1">Poly(A) RNA polymerase mitochondrial-like central palm domain-containing protein</fullName>
    </recommendedName>
</protein>
<dbReference type="SUPFAM" id="SSF81301">
    <property type="entry name" value="Nucleotidyltransferase"/>
    <property type="match status" value="1"/>
</dbReference>
<dbReference type="EMBL" id="BMAO01023079">
    <property type="protein sequence ID" value="GFQ86592.1"/>
    <property type="molecule type" value="Genomic_DNA"/>
</dbReference>
<dbReference type="Gene3D" id="3.30.460.10">
    <property type="entry name" value="Beta Polymerase, domain 2"/>
    <property type="match status" value="1"/>
</dbReference>
<accession>A0A8X6FR93</accession>
<dbReference type="PANTHER" id="PTHR12271">
    <property type="entry name" value="POLY A POLYMERASE CID PAP -RELATED"/>
    <property type="match status" value="1"/>
</dbReference>
<dbReference type="InterPro" id="IPR043519">
    <property type="entry name" value="NT_sf"/>
</dbReference>
<name>A0A8X6FR93_TRICU</name>
<dbReference type="InterPro" id="IPR054708">
    <property type="entry name" value="MTPAP-like_central"/>
</dbReference>
<evidence type="ECO:0000313" key="3">
    <source>
        <dbReference type="Proteomes" id="UP000887116"/>
    </source>
</evidence>
<dbReference type="GO" id="GO:0031123">
    <property type="term" value="P:RNA 3'-end processing"/>
    <property type="evidence" value="ECO:0007669"/>
    <property type="project" value="TreeGrafter"/>
</dbReference>
<keyword evidence="3" id="KW-1185">Reference proteome</keyword>
<dbReference type="PANTHER" id="PTHR12271:SF127">
    <property type="entry name" value="SPECKLE TARGETED PIP5K1A-REGULATED POLY(A) POLYMERASE"/>
    <property type="match status" value="1"/>
</dbReference>
<reference evidence="2" key="1">
    <citation type="submission" date="2020-07" db="EMBL/GenBank/DDBJ databases">
        <title>Multicomponent nature underlies the extraordinary mechanical properties of spider dragline silk.</title>
        <authorList>
            <person name="Kono N."/>
            <person name="Nakamura H."/>
            <person name="Mori M."/>
            <person name="Yoshida Y."/>
            <person name="Ohtoshi R."/>
            <person name="Malay A.D."/>
            <person name="Moran D.A.P."/>
            <person name="Tomita M."/>
            <person name="Numata K."/>
            <person name="Arakawa K."/>
        </authorList>
    </citation>
    <scope>NUCLEOTIDE SEQUENCE</scope>
</reference>
<dbReference type="GO" id="GO:1990817">
    <property type="term" value="F:poly(A) RNA polymerase activity"/>
    <property type="evidence" value="ECO:0007669"/>
    <property type="project" value="TreeGrafter"/>
</dbReference>
<comment type="caution">
    <text evidence="2">The sequence shown here is derived from an EMBL/GenBank/DDBJ whole genome shotgun (WGS) entry which is preliminary data.</text>
</comment>
<evidence type="ECO:0000259" key="1">
    <source>
        <dbReference type="Pfam" id="PF22600"/>
    </source>
</evidence>
<dbReference type="Proteomes" id="UP000887116">
    <property type="component" value="Unassembled WGS sequence"/>
</dbReference>
<dbReference type="AlphaFoldDB" id="A0A8X6FR93"/>
<proteinExistence type="predicted"/>
<feature type="domain" description="Poly(A) RNA polymerase mitochondrial-like central palm" evidence="1">
    <location>
        <begin position="76"/>
        <end position="138"/>
    </location>
</feature>
<evidence type="ECO:0000313" key="2">
    <source>
        <dbReference type="EMBL" id="GFQ86592.1"/>
    </source>
</evidence>